<dbReference type="GO" id="GO:0030151">
    <property type="term" value="F:molybdenum ion binding"/>
    <property type="evidence" value="ECO:0007669"/>
    <property type="project" value="InterPro"/>
</dbReference>
<dbReference type="AlphaFoldDB" id="A0A9X1FYF0"/>
<accession>A0A9X1FYF0</accession>
<dbReference type="Pfam" id="PF03476">
    <property type="entry name" value="MOSC_N"/>
    <property type="match status" value="1"/>
</dbReference>
<sequence>MNIVHILRHPLKSHGREALSAVALRTGEAMPWDRVWAVAHDASKADGSAWAQCANFSRGSKAPQLLAISSTLDEATETLSLKHPDRPDLTFHPDTEGDRLIAWVSPLVPQDRALPDRILRLDGRGFTDSDFPSITLCNLASHRAVEQHLGRELSIHRWRGNLWFDGNLPWIEFDWMGRDIRIGDSVLRVRERTDRCLATTANPDTGERDADILGTLKHWNHQDFSVRAEVIQGGSIALGDPVTVL</sequence>
<evidence type="ECO:0000313" key="3">
    <source>
        <dbReference type="Proteomes" id="UP001138661"/>
    </source>
</evidence>
<gene>
    <name evidence="2" type="ORF">KX928_18980</name>
</gene>
<name>A0A9X1FYF0_9RHOB</name>
<comment type="caution">
    <text evidence="2">The sequence shown here is derived from an EMBL/GenBank/DDBJ whole genome shotgun (WGS) entry which is preliminary data.</text>
</comment>
<dbReference type="EMBL" id="JAHXDN010000005">
    <property type="protein sequence ID" value="MBW4709871.1"/>
    <property type="molecule type" value="Genomic_DNA"/>
</dbReference>
<dbReference type="PROSITE" id="PS51340">
    <property type="entry name" value="MOSC"/>
    <property type="match status" value="1"/>
</dbReference>
<dbReference type="InterPro" id="IPR005302">
    <property type="entry name" value="MoCF_Sase_C"/>
</dbReference>
<evidence type="ECO:0000313" key="2">
    <source>
        <dbReference type="EMBL" id="MBW4709871.1"/>
    </source>
</evidence>
<feature type="domain" description="MOSC" evidence="1">
    <location>
        <begin position="108"/>
        <end position="245"/>
    </location>
</feature>
<reference evidence="2" key="1">
    <citation type="submission" date="2021-07" db="EMBL/GenBank/DDBJ databases">
        <title>Roseobacter insulae sp. nov., isolated from a tidal flat.</title>
        <authorList>
            <person name="Park S."/>
            <person name="Yoon J.-H."/>
        </authorList>
    </citation>
    <scope>NUCLEOTIDE SEQUENCE</scope>
    <source>
        <strain evidence="2">YSTF-M11</strain>
    </source>
</reference>
<protein>
    <submittedName>
        <fullName evidence="2">MOSC domain-containing protein</fullName>
    </submittedName>
</protein>
<dbReference type="GO" id="GO:0030170">
    <property type="term" value="F:pyridoxal phosphate binding"/>
    <property type="evidence" value="ECO:0007669"/>
    <property type="project" value="InterPro"/>
</dbReference>
<keyword evidence="3" id="KW-1185">Reference proteome</keyword>
<dbReference type="Pfam" id="PF03473">
    <property type="entry name" value="MOSC"/>
    <property type="match status" value="1"/>
</dbReference>
<dbReference type="RefSeq" id="WP_219505817.1">
    <property type="nucleotide sequence ID" value="NZ_JAHXDN010000005.1"/>
</dbReference>
<evidence type="ECO:0000259" key="1">
    <source>
        <dbReference type="PROSITE" id="PS51340"/>
    </source>
</evidence>
<dbReference type="InterPro" id="IPR005303">
    <property type="entry name" value="MOCOS_middle"/>
</dbReference>
<dbReference type="Proteomes" id="UP001138661">
    <property type="component" value="Unassembled WGS sequence"/>
</dbReference>
<dbReference type="GO" id="GO:0003824">
    <property type="term" value="F:catalytic activity"/>
    <property type="evidence" value="ECO:0007669"/>
    <property type="project" value="InterPro"/>
</dbReference>
<organism evidence="2 3">
    <name type="scientific">Roseobacter insulae</name>
    <dbReference type="NCBI Taxonomy" id="2859783"/>
    <lineage>
        <taxon>Bacteria</taxon>
        <taxon>Pseudomonadati</taxon>
        <taxon>Pseudomonadota</taxon>
        <taxon>Alphaproteobacteria</taxon>
        <taxon>Rhodobacterales</taxon>
        <taxon>Roseobacteraceae</taxon>
        <taxon>Roseobacter</taxon>
    </lineage>
</organism>
<proteinExistence type="predicted"/>